<dbReference type="AlphaFoldDB" id="A0A844FKB7"/>
<reference evidence="1 2" key="1">
    <citation type="submission" date="2019-08" db="EMBL/GenBank/DDBJ databases">
        <title>In-depth cultivation of the pig gut microbiome towards novel bacterial diversity and tailored functional studies.</title>
        <authorList>
            <person name="Wylensek D."/>
            <person name="Hitch T.C.A."/>
            <person name="Clavel T."/>
        </authorList>
    </citation>
    <scope>NUCLEOTIDE SEQUENCE [LARGE SCALE GENOMIC DNA]</scope>
    <source>
        <strain evidence="1 2">Med78-601-WT-4W-RMD-3</strain>
    </source>
</reference>
<dbReference type="EMBL" id="VULR01000022">
    <property type="protein sequence ID" value="MSS44328.1"/>
    <property type="molecule type" value="Genomic_DNA"/>
</dbReference>
<dbReference type="PANTHER" id="PTHR32432:SF13">
    <property type="entry name" value="ETHANOLAMINE AMMONIA-LYASE REACTIVASE EUTA"/>
    <property type="match status" value="1"/>
</dbReference>
<sequence>MKEDILSVGIDIGTSTTQLVFSNIIIENKASIVSVPMISIVEKKVIYRSEIYFTPLLSLTEIDAIGVKKIIEGEYRKAGIRPEDVDTGAVIITGETARKENASEVLKSLSGFAGEFVVATAGPDLEGIIAGKGAGAGEFSKQKGTVVANLDIGGGTTNISVFKNGDVIDTACLDIGGRLIKIDKENSEVTYLSEKMKQLVERIGLKISVGSKLDKNELEKITNKMAEVLEEIVGIKEPSEELELLITNHDLRRDYEIEYLSFTGGVADCISNQPDNWFQFEDVGFLLGKSIKDSKLTKEKKTLKPAETIRATVVGAGSHTTDISGSTIDVSEDVLPIKNIPILKLTEEDEKLSFDEMSKVIADKLKWFGLEDNKQLVALAIKGLKSGSFKYIQELSNSIINGMEEIINSNAPLIVIAESDMAKVLGQTLKTQLNNKKDIVCIDSIKVSDGDYIDIGKPLAEGKVVPVIVKTLLFNY</sequence>
<proteinExistence type="predicted"/>
<gene>
    <name evidence="1" type="primary">eutA</name>
    <name evidence="1" type="ORF">FYJ27_11520</name>
</gene>
<comment type="caution">
    <text evidence="1">The sequence shown here is derived from an EMBL/GenBank/DDBJ whole genome shotgun (WGS) entry which is preliminary data.</text>
</comment>
<dbReference type="Proteomes" id="UP000462760">
    <property type="component" value="Unassembled WGS sequence"/>
</dbReference>
<evidence type="ECO:0000313" key="2">
    <source>
        <dbReference type="Proteomes" id="UP000462760"/>
    </source>
</evidence>
<dbReference type="InterPro" id="IPR050696">
    <property type="entry name" value="FtsA/MreB"/>
</dbReference>
<dbReference type="PANTHER" id="PTHR32432">
    <property type="entry name" value="CELL DIVISION PROTEIN FTSA-RELATED"/>
    <property type="match status" value="1"/>
</dbReference>
<dbReference type="GO" id="GO:0016829">
    <property type="term" value="F:lyase activity"/>
    <property type="evidence" value="ECO:0007669"/>
    <property type="project" value="UniProtKB-KW"/>
</dbReference>
<dbReference type="RefSeq" id="WP_154484999.1">
    <property type="nucleotide sequence ID" value="NZ_VULR01000022.1"/>
</dbReference>
<dbReference type="SUPFAM" id="SSF53067">
    <property type="entry name" value="Actin-like ATPase domain"/>
    <property type="match status" value="1"/>
</dbReference>
<dbReference type="NCBIfam" id="NF007992">
    <property type="entry name" value="PRK10719.1-3"/>
    <property type="match status" value="1"/>
</dbReference>
<keyword evidence="1" id="KW-0456">Lyase</keyword>
<organism evidence="1 2">
    <name type="scientific">Anaerosalibacter bizertensis</name>
    <dbReference type="NCBI Taxonomy" id="932217"/>
    <lineage>
        <taxon>Bacteria</taxon>
        <taxon>Bacillati</taxon>
        <taxon>Bacillota</taxon>
        <taxon>Tissierellia</taxon>
        <taxon>Tissierellales</taxon>
        <taxon>Sporanaerobacteraceae</taxon>
        <taxon>Anaerosalibacter</taxon>
    </lineage>
</organism>
<accession>A0A844FKB7</accession>
<dbReference type="OrthoDB" id="1542at2"/>
<dbReference type="Gene3D" id="3.30.420.40">
    <property type="match status" value="1"/>
</dbReference>
<dbReference type="InterPro" id="IPR009377">
    <property type="entry name" value="EutA"/>
</dbReference>
<protein>
    <submittedName>
        <fullName evidence="1">Ethanolamine ammonia-lyase reactivating factor EutA</fullName>
    </submittedName>
</protein>
<name>A0A844FKB7_9FIRM</name>
<dbReference type="PIRSF" id="PIRSF012293">
    <property type="entry name" value="EutA"/>
    <property type="match status" value="1"/>
</dbReference>
<evidence type="ECO:0000313" key="1">
    <source>
        <dbReference type="EMBL" id="MSS44328.1"/>
    </source>
</evidence>
<dbReference type="Pfam" id="PF06277">
    <property type="entry name" value="EutA"/>
    <property type="match status" value="1"/>
</dbReference>
<dbReference type="InterPro" id="IPR043129">
    <property type="entry name" value="ATPase_NBD"/>
</dbReference>